<gene>
    <name evidence="6" type="ORF">AS52_03729</name>
</gene>
<sequence length="179" mass="20398">MKKGEKKKQEIIEKTADYILSNGLQASSLRNLAKAAETSDRMLLHYFNDKEELFTVVLSFISQKLIYMLHNTEMEKHSFQTLVPHLYNMMRDPEVRPYIKLWLELVAVASKEGDPFYSVAKEICDSFYQFYMDIIQVGEGEDKEQIAALALVTIEGIALLDTIGDDVRITKAIAAINKG</sequence>
<dbReference type="PANTHER" id="PTHR47506:SF3">
    <property type="entry name" value="HTH-TYPE TRANSCRIPTIONAL REGULATOR LMRA"/>
    <property type="match status" value="1"/>
</dbReference>
<proteinExistence type="predicted"/>
<protein>
    <submittedName>
        <fullName evidence="6">Transcriptional regulator BetI</fullName>
    </submittedName>
</protein>
<feature type="DNA-binding region" description="H-T-H motif" evidence="4">
    <location>
        <begin position="28"/>
        <end position="47"/>
    </location>
</feature>
<dbReference type="RefSeq" id="WP_049165934.1">
    <property type="nucleotide sequence ID" value="NZ_CP010586.1"/>
</dbReference>
<keyword evidence="1" id="KW-0805">Transcription regulation</keyword>
<organism evidence="6 7">
    <name type="scientific">Priestia megaterium Q3</name>
    <dbReference type="NCBI Taxonomy" id="1452722"/>
    <lineage>
        <taxon>Bacteria</taxon>
        <taxon>Bacillati</taxon>
        <taxon>Bacillota</taxon>
        <taxon>Bacilli</taxon>
        <taxon>Bacillales</taxon>
        <taxon>Bacillaceae</taxon>
        <taxon>Priestia</taxon>
    </lineage>
</organism>
<dbReference type="AlphaFoldDB" id="A0A806TJY5"/>
<dbReference type="SUPFAM" id="SSF46689">
    <property type="entry name" value="Homeodomain-like"/>
    <property type="match status" value="1"/>
</dbReference>
<evidence type="ECO:0000256" key="4">
    <source>
        <dbReference type="PROSITE-ProRule" id="PRU00335"/>
    </source>
</evidence>
<evidence type="ECO:0000259" key="5">
    <source>
        <dbReference type="PROSITE" id="PS50977"/>
    </source>
</evidence>
<evidence type="ECO:0000256" key="2">
    <source>
        <dbReference type="ARBA" id="ARBA00023125"/>
    </source>
</evidence>
<dbReference type="PROSITE" id="PS50977">
    <property type="entry name" value="HTH_TETR_2"/>
    <property type="match status" value="1"/>
</dbReference>
<dbReference type="InterPro" id="IPR009057">
    <property type="entry name" value="Homeodomain-like_sf"/>
</dbReference>
<keyword evidence="2 4" id="KW-0238">DNA-binding</keyword>
<accession>A0A806TJY5</accession>
<evidence type="ECO:0000313" key="7">
    <source>
        <dbReference type="Proteomes" id="UP000036410"/>
    </source>
</evidence>
<evidence type="ECO:0000313" key="6">
    <source>
        <dbReference type="EMBL" id="AKP78690.1"/>
    </source>
</evidence>
<dbReference type="PANTHER" id="PTHR47506">
    <property type="entry name" value="TRANSCRIPTIONAL REGULATORY PROTEIN"/>
    <property type="match status" value="1"/>
</dbReference>
<keyword evidence="3" id="KW-0804">Transcription</keyword>
<dbReference type="Gene3D" id="1.10.357.10">
    <property type="entry name" value="Tetracycline Repressor, domain 2"/>
    <property type="match status" value="1"/>
</dbReference>
<feature type="domain" description="HTH tetR-type" evidence="5">
    <location>
        <begin position="5"/>
        <end position="65"/>
    </location>
</feature>
<dbReference type="Proteomes" id="UP000036410">
    <property type="component" value="Chromosome"/>
</dbReference>
<evidence type="ECO:0000256" key="3">
    <source>
        <dbReference type="ARBA" id="ARBA00023163"/>
    </source>
</evidence>
<evidence type="ECO:0000256" key="1">
    <source>
        <dbReference type="ARBA" id="ARBA00023015"/>
    </source>
</evidence>
<dbReference type="Pfam" id="PF00440">
    <property type="entry name" value="TetR_N"/>
    <property type="match status" value="1"/>
</dbReference>
<name>A0A806TJY5_PRIMG</name>
<dbReference type="InterPro" id="IPR001647">
    <property type="entry name" value="HTH_TetR"/>
</dbReference>
<reference evidence="6 7" key="1">
    <citation type="submission" date="2015-01" db="EMBL/GenBank/DDBJ databases">
        <title>Genome sequence of bacillus megaterium Q3.</title>
        <authorList>
            <person name="Wang Y."/>
            <person name="Luo K."/>
            <person name="Bai L."/>
            <person name="Luo F."/>
        </authorList>
    </citation>
    <scope>NUCLEOTIDE SEQUENCE [LARGE SCALE GENOMIC DNA]</scope>
    <source>
        <strain evidence="6 7">Q3</strain>
    </source>
</reference>
<dbReference type="EMBL" id="CP010586">
    <property type="protein sequence ID" value="AKP78690.1"/>
    <property type="molecule type" value="Genomic_DNA"/>
</dbReference>
<dbReference type="GO" id="GO:0003677">
    <property type="term" value="F:DNA binding"/>
    <property type="evidence" value="ECO:0007669"/>
    <property type="project" value="UniProtKB-UniRule"/>
</dbReference>